<feature type="region of interest" description="Disordered" evidence="11">
    <location>
        <begin position="378"/>
        <end position="434"/>
    </location>
</feature>
<dbReference type="OrthoDB" id="10257049at2759"/>
<keyword evidence="3" id="KW-0677">Repeat</keyword>
<accession>A0A8K0NUC1</accession>
<evidence type="ECO:0000256" key="7">
    <source>
        <dbReference type="ARBA" id="ARBA00023069"/>
    </source>
</evidence>
<dbReference type="EMBL" id="KZ308127">
    <property type="protein sequence ID" value="KAG8222273.1"/>
    <property type="molecule type" value="Genomic_DNA"/>
</dbReference>
<evidence type="ECO:0000256" key="3">
    <source>
        <dbReference type="ARBA" id="ARBA00022737"/>
    </source>
</evidence>
<evidence type="ECO:0000256" key="10">
    <source>
        <dbReference type="PROSITE-ProRule" id="PRU00134"/>
    </source>
</evidence>
<dbReference type="Gene3D" id="6.10.140.2220">
    <property type="match status" value="1"/>
</dbReference>
<evidence type="ECO:0000256" key="1">
    <source>
        <dbReference type="ARBA" id="ARBA00004138"/>
    </source>
</evidence>
<evidence type="ECO:0000313" key="14">
    <source>
        <dbReference type="Proteomes" id="UP000792457"/>
    </source>
</evidence>
<evidence type="ECO:0000256" key="11">
    <source>
        <dbReference type="SAM" id="MobiDB-lite"/>
    </source>
</evidence>
<keyword evidence="5" id="KW-0862">Zinc</keyword>
<protein>
    <recommendedName>
        <fullName evidence="12">MYND-type domain-containing protein</fullName>
    </recommendedName>
</protein>
<evidence type="ECO:0000256" key="8">
    <source>
        <dbReference type="ARBA" id="ARBA00023273"/>
    </source>
</evidence>
<dbReference type="PROSITE" id="PS50088">
    <property type="entry name" value="ANK_REPEAT"/>
    <property type="match status" value="2"/>
</dbReference>
<dbReference type="PANTHER" id="PTHR24150:SF8">
    <property type="entry name" value="ANKYRIN REPEAT AND MYND DOMAIN-CONTAINING PROTEIN 2"/>
    <property type="match status" value="1"/>
</dbReference>
<evidence type="ECO:0000256" key="9">
    <source>
        <dbReference type="PROSITE-ProRule" id="PRU00023"/>
    </source>
</evidence>
<dbReference type="PANTHER" id="PTHR24150">
    <property type="entry name" value="ANKYRIN REPEAT AND MYND DOMAIN-CONTAINING PROTEIN 2"/>
    <property type="match status" value="1"/>
</dbReference>
<dbReference type="Gene3D" id="1.25.40.20">
    <property type="entry name" value="Ankyrin repeat-containing domain"/>
    <property type="match status" value="1"/>
</dbReference>
<keyword evidence="8" id="KW-0966">Cell projection</keyword>
<evidence type="ECO:0000256" key="5">
    <source>
        <dbReference type="ARBA" id="ARBA00022833"/>
    </source>
</evidence>
<dbReference type="InterPro" id="IPR002893">
    <property type="entry name" value="Znf_MYND"/>
</dbReference>
<gene>
    <name evidence="13" type="ORF">J437_LFUL001471</name>
</gene>
<dbReference type="InterPro" id="IPR052452">
    <property type="entry name" value="Ankyrin-MYND_dom_contain_2"/>
</dbReference>
<feature type="domain" description="MYND-type" evidence="12">
    <location>
        <begin position="338"/>
        <end position="376"/>
    </location>
</feature>
<dbReference type="Proteomes" id="UP000792457">
    <property type="component" value="Unassembled WGS sequence"/>
</dbReference>
<dbReference type="InterPro" id="IPR036770">
    <property type="entry name" value="Ankyrin_rpt-contain_sf"/>
</dbReference>
<proteinExistence type="predicted"/>
<dbReference type="SMART" id="SM00248">
    <property type="entry name" value="ANK"/>
    <property type="match status" value="3"/>
</dbReference>
<evidence type="ECO:0000256" key="2">
    <source>
        <dbReference type="ARBA" id="ARBA00022723"/>
    </source>
</evidence>
<reference evidence="13" key="2">
    <citation type="submission" date="2017-10" db="EMBL/GenBank/DDBJ databases">
        <title>Ladona fulva Genome sequencing and assembly.</title>
        <authorList>
            <person name="Murali S."/>
            <person name="Richards S."/>
            <person name="Bandaranaike D."/>
            <person name="Bellair M."/>
            <person name="Blankenburg K."/>
            <person name="Chao H."/>
            <person name="Dinh H."/>
            <person name="Doddapaneni H."/>
            <person name="Dugan-Rocha S."/>
            <person name="Elkadiri S."/>
            <person name="Gnanaolivu R."/>
            <person name="Hernandez B."/>
            <person name="Skinner E."/>
            <person name="Javaid M."/>
            <person name="Lee S."/>
            <person name="Li M."/>
            <person name="Ming W."/>
            <person name="Munidasa M."/>
            <person name="Muniz J."/>
            <person name="Nguyen L."/>
            <person name="Hughes D."/>
            <person name="Osuji N."/>
            <person name="Pu L.-L."/>
            <person name="Puazo M."/>
            <person name="Qu C."/>
            <person name="Quiroz J."/>
            <person name="Raj R."/>
            <person name="Weissenberger G."/>
            <person name="Xin Y."/>
            <person name="Zou X."/>
            <person name="Han Y."/>
            <person name="Worley K."/>
            <person name="Muzny D."/>
            <person name="Gibbs R."/>
        </authorList>
    </citation>
    <scope>NUCLEOTIDE SEQUENCE</scope>
    <source>
        <strain evidence="13">Sampled in the wild</strain>
    </source>
</reference>
<feature type="repeat" description="ANK" evidence="9">
    <location>
        <begin position="77"/>
        <end position="109"/>
    </location>
</feature>
<dbReference type="InterPro" id="IPR002110">
    <property type="entry name" value="Ankyrin_rpt"/>
</dbReference>
<dbReference type="SUPFAM" id="SSF48403">
    <property type="entry name" value="Ankyrin repeat"/>
    <property type="match status" value="1"/>
</dbReference>
<comment type="subcellular location">
    <subcellularLocation>
        <location evidence="1">Cell projection</location>
        <location evidence="1">Cilium</location>
    </subcellularLocation>
</comment>
<feature type="compositionally biased region" description="Basic and acidic residues" evidence="11">
    <location>
        <begin position="384"/>
        <end position="393"/>
    </location>
</feature>
<dbReference type="GO" id="GO:0008270">
    <property type="term" value="F:zinc ion binding"/>
    <property type="evidence" value="ECO:0007669"/>
    <property type="project" value="UniProtKB-KW"/>
</dbReference>
<evidence type="ECO:0000256" key="4">
    <source>
        <dbReference type="ARBA" id="ARBA00022771"/>
    </source>
</evidence>
<dbReference type="SUPFAM" id="SSF144232">
    <property type="entry name" value="HIT/MYND zinc finger-like"/>
    <property type="match status" value="1"/>
</dbReference>
<keyword evidence="4 10" id="KW-0863">Zinc-finger</keyword>
<evidence type="ECO:0000313" key="13">
    <source>
        <dbReference type="EMBL" id="KAG8222273.1"/>
    </source>
</evidence>
<feature type="repeat" description="ANK" evidence="9">
    <location>
        <begin position="43"/>
        <end position="75"/>
    </location>
</feature>
<evidence type="ECO:0000256" key="6">
    <source>
        <dbReference type="ARBA" id="ARBA00023043"/>
    </source>
</evidence>
<dbReference type="Pfam" id="PF01753">
    <property type="entry name" value="zf-MYND"/>
    <property type="match status" value="1"/>
</dbReference>
<name>A0A8K0NUC1_LADFU</name>
<comment type="caution">
    <text evidence="13">The sequence shown here is derived from an EMBL/GenBank/DDBJ whole genome shotgun (WGS) entry which is preliminary data.</text>
</comment>
<dbReference type="AlphaFoldDB" id="A0A8K0NUC1"/>
<keyword evidence="7" id="KW-0969">Cilium</keyword>
<reference evidence="13" key="1">
    <citation type="submission" date="2013-04" db="EMBL/GenBank/DDBJ databases">
        <authorList>
            <person name="Qu J."/>
            <person name="Murali S.C."/>
            <person name="Bandaranaike D."/>
            <person name="Bellair M."/>
            <person name="Blankenburg K."/>
            <person name="Chao H."/>
            <person name="Dinh H."/>
            <person name="Doddapaneni H."/>
            <person name="Downs B."/>
            <person name="Dugan-Rocha S."/>
            <person name="Elkadiri S."/>
            <person name="Gnanaolivu R.D."/>
            <person name="Hernandez B."/>
            <person name="Javaid M."/>
            <person name="Jayaseelan J.C."/>
            <person name="Lee S."/>
            <person name="Li M."/>
            <person name="Ming W."/>
            <person name="Munidasa M."/>
            <person name="Muniz J."/>
            <person name="Nguyen L."/>
            <person name="Ongeri F."/>
            <person name="Osuji N."/>
            <person name="Pu L.-L."/>
            <person name="Puazo M."/>
            <person name="Qu C."/>
            <person name="Quiroz J."/>
            <person name="Raj R."/>
            <person name="Weissenberger G."/>
            <person name="Xin Y."/>
            <person name="Zou X."/>
            <person name="Han Y."/>
            <person name="Richards S."/>
            <person name="Worley K."/>
            <person name="Muzny D."/>
            <person name="Gibbs R."/>
        </authorList>
    </citation>
    <scope>NUCLEOTIDE SEQUENCE</scope>
    <source>
        <strain evidence="13">Sampled in the wild</strain>
    </source>
</reference>
<dbReference type="GO" id="GO:0005929">
    <property type="term" value="C:cilium"/>
    <property type="evidence" value="ECO:0007669"/>
    <property type="project" value="UniProtKB-SubCell"/>
</dbReference>
<sequence>MAPSDEVKDVEKTLFEKLSANDADGLKNILLLNDINIDCVDENGMTPLQHVCYKGNKEFAQMLLDRGADVNAGKHESSYTALHFAALSGNVELCQMLLAAGAKSHATNSVGRTASQMAAFVGNHSCVVVINNFVPKSTIDYYTQPHDLETEPKLPTIAASPLHKLIMQVNIHPVRVALTVQKSPALLDNIPRACKVLDLMCEKEMKRGQETNEVLSFKFHYLSFIIAAIEKCKPKPGKKGEKDDGSSKDPVEVFIKRILQTDSNGVPDYQEKMLRECIRGFPYREGALLRQMVASLAHENSGCDSALSVIAMAINGHQMGRQVRPGADKDGGKGEGLCEACGDWDKPCKACSRCKKTLYCGKECQRFHWFVHKKTCTPAPDPTPAKKEAEVPKTAEATEQQETLSEPGPAKTEKPKSESDVEATTSQLKDLECK</sequence>
<evidence type="ECO:0000259" key="12">
    <source>
        <dbReference type="PROSITE" id="PS50865"/>
    </source>
</evidence>
<dbReference type="PROSITE" id="PS50865">
    <property type="entry name" value="ZF_MYND_2"/>
    <property type="match status" value="1"/>
</dbReference>
<keyword evidence="14" id="KW-1185">Reference proteome</keyword>
<dbReference type="Pfam" id="PF12796">
    <property type="entry name" value="Ank_2"/>
    <property type="match status" value="1"/>
</dbReference>
<keyword evidence="6 9" id="KW-0040">ANK repeat</keyword>
<keyword evidence="2" id="KW-0479">Metal-binding</keyword>
<dbReference type="PROSITE" id="PS50297">
    <property type="entry name" value="ANK_REP_REGION"/>
    <property type="match status" value="2"/>
</dbReference>
<dbReference type="PROSITE" id="PS01360">
    <property type="entry name" value="ZF_MYND_1"/>
    <property type="match status" value="1"/>
</dbReference>
<organism evidence="13 14">
    <name type="scientific">Ladona fulva</name>
    <name type="common">Scarce chaser dragonfly</name>
    <name type="synonym">Libellula fulva</name>
    <dbReference type="NCBI Taxonomy" id="123851"/>
    <lineage>
        <taxon>Eukaryota</taxon>
        <taxon>Metazoa</taxon>
        <taxon>Ecdysozoa</taxon>
        <taxon>Arthropoda</taxon>
        <taxon>Hexapoda</taxon>
        <taxon>Insecta</taxon>
        <taxon>Pterygota</taxon>
        <taxon>Palaeoptera</taxon>
        <taxon>Odonata</taxon>
        <taxon>Epiprocta</taxon>
        <taxon>Anisoptera</taxon>
        <taxon>Libelluloidea</taxon>
        <taxon>Libellulidae</taxon>
        <taxon>Ladona</taxon>
    </lineage>
</organism>